<proteinExistence type="predicted"/>
<dbReference type="InterPro" id="IPR025584">
    <property type="entry name" value="Cthe_2159"/>
</dbReference>
<dbReference type="Proteomes" id="UP001379600">
    <property type="component" value="Unassembled WGS sequence"/>
</dbReference>
<protein>
    <submittedName>
        <fullName evidence="1">Carbohydrate-binding domain-containing protein</fullName>
    </submittedName>
</protein>
<dbReference type="AlphaFoldDB" id="A0AB35XVB7"/>
<comment type="caution">
    <text evidence="1">The sequence shown here is derived from an EMBL/GenBank/DDBJ whole genome shotgun (WGS) entry which is preliminary data.</text>
</comment>
<reference evidence="1 2" key="1">
    <citation type="submission" date="2024-03" db="EMBL/GenBank/DDBJ databases">
        <authorList>
            <person name="Plomp N."/>
            <person name="Harmsen H.J."/>
        </authorList>
    </citation>
    <scope>NUCLEOTIDE SEQUENCE [LARGE SCALE GENOMIC DNA]</scope>
    <source>
        <strain evidence="1 2">HTF-76H</strain>
    </source>
</reference>
<sequence length="633" mass="67678">MHLLWGGTPENGVTAQENAETATTIPTTGMKITKGGDYEIKGDTYTGGITVNASDNDEVTIHIASNVKFTRDNQVFIWVENAKLVTIENTDNHTVTLNGQHFYDLSTASNGVESVINGGTYIAPGRNMIMVQGTNNTLTLNNVNIQTNTGYAVTTDSNTVYVNGGTFTKTSSLYSEFKNQGHLTLTDVTVTPQVAVDGKTSTIVENYTGAVVEINGGNYKTTNQSCIVNNGTVTINNGTLESEGASCIQNNWGRVEINGGTITSDAESTIRNRGTLRMTDGTVTNTNAAGAAIDISGNFGDIKLIGGTIKGIKDGIYVQDLVSSEVTLEQVKFENNTNDIHLGEGQTINIKKTFTGTATILTDDPSRGRHITLENEDLSYQNKLKLFSMNPGYIIGYKRGDDGVEYRYLAPANGNIVNAVNAKATANLGAGEQELDTATVVPENTPVTVTANLPEGAEGAEFLGWSAVRDDGKELDLGDDQTAQFKMPGCNVTVEALYQGGNGDIDNPSGGGSSDVVTGIAAVALTGAAVWGIYETGTGIYRVLNMPGVPMPSNRAGLATLIWEKAGCPEPQTVKSFSDIDDADLHLRQAASWMEEQGLMDDVKENEFRPYRYVTKLQTCLVWDKAKEKSLIS</sequence>
<keyword evidence="2" id="KW-1185">Reference proteome</keyword>
<gene>
    <name evidence="1" type="ORF">WF787_04215</name>
</gene>
<name>A0AB35XVB7_9FIRM</name>
<dbReference type="Gene3D" id="2.160.20.20">
    <property type="match status" value="1"/>
</dbReference>
<accession>A0AB35XVB7</accession>
<dbReference type="Pfam" id="PF14262">
    <property type="entry name" value="Cthe_2159"/>
    <property type="match status" value="1"/>
</dbReference>
<evidence type="ECO:0000313" key="1">
    <source>
        <dbReference type="EMBL" id="MEJ3690431.1"/>
    </source>
</evidence>
<organism evidence="1 2">
    <name type="scientific">Faecalibacterium taiwanense</name>
    <dbReference type="NCBI Taxonomy" id="3030638"/>
    <lineage>
        <taxon>Bacteria</taxon>
        <taxon>Bacillati</taxon>
        <taxon>Bacillota</taxon>
        <taxon>Clostridia</taxon>
        <taxon>Eubacteriales</taxon>
        <taxon>Oscillospiraceae</taxon>
        <taxon>Faecalibacterium</taxon>
    </lineage>
</organism>
<evidence type="ECO:0000313" key="2">
    <source>
        <dbReference type="Proteomes" id="UP001379600"/>
    </source>
</evidence>
<dbReference type="EMBL" id="JBBFKC010000003">
    <property type="protein sequence ID" value="MEJ3690431.1"/>
    <property type="molecule type" value="Genomic_DNA"/>
</dbReference>
<dbReference type="InterPro" id="IPR012332">
    <property type="entry name" value="Autotransporter_pectin_lyase_C"/>
</dbReference>